<dbReference type="PANTHER" id="PTHR46825:SF7">
    <property type="entry name" value="D-ALANYL-D-ALANINE CARBOXYPEPTIDASE"/>
    <property type="match status" value="1"/>
</dbReference>
<gene>
    <name evidence="2" type="ORF">RPMA_05490</name>
</gene>
<organism evidence="2 3">
    <name type="scientific">Tardiphaga alba</name>
    <dbReference type="NCBI Taxonomy" id="340268"/>
    <lineage>
        <taxon>Bacteria</taxon>
        <taxon>Pseudomonadati</taxon>
        <taxon>Pseudomonadota</taxon>
        <taxon>Alphaproteobacteria</taxon>
        <taxon>Hyphomicrobiales</taxon>
        <taxon>Nitrobacteraceae</taxon>
        <taxon>Tardiphaga</taxon>
    </lineage>
</organism>
<dbReference type="SUPFAM" id="SSF56601">
    <property type="entry name" value="beta-lactamase/transpeptidase-like"/>
    <property type="match status" value="1"/>
</dbReference>
<accession>A0ABX8A6N3</accession>
<dbReference type="RefSeq" id="WP_211911895.1">
    <property type="nucleotide sequence ID" value="NZ_CP036498.1"/>
</dbReference>
<dbReference type="InterPro" id="IPR012338">
    <property type="entry name" value="Beta-lactam/transpept-like"/>
</dbReference>
<reference evidence="2 3" key="1">
    <citation type="submission" date="2019-02" db="EMBL/GenBank/DDBJ databases">
        <title>Emended description of the genus Rhodopseudomonas and description of Rhodopseudomonas albus sp. nov., a non-phototrophic, heavy-metal-tolerant bacterium isolated from garden soil.</title>
        <authorList>
            <person name="Bao Z."/>
            <person name="Cao W.W."/>
            <person name="Sato Y."/>
            <person name="Nishizawa T."/>
            <person name="Zhao J."/>
            <person name="Guo Y."/>
            <person name="Ohta H."/>
        </authorList>
    </citation>
    <scope>NUCLEOTIDE SEQUENCE [LARGE SCALE GENOMIC DNA]</scope>
    <source>
        <strain evidence="2 3">SK50-23</strain>
    </source>
</reference>
<dbReference type="InterPro" id="IPR050491">
    <property type="entry name" value="AmpC-like"/>
</dbReference>
<dbReference type="EMBL" id="CP036498">
    <property type="protein sequence ID" value="QUS38359.1"/>
    <property type="molecule type" value="Genomic_DNA"/>
</dbReference>
<dbReference type="GO" id="GO:0016787">
    <property type="term" value="F:hydrolase activity"/>
    <property type="evidence" value="ECO:0007669"/>
    <property type="project" value="UniProtKB-KW"/>
</dbReference>
<dbReference type="PANTHER" id="PTHR46825">
    <property type="entry name" value="D-ALANYL-D-ALANINE-CARBOXYPEPTIDASE/ENDOPEPTIDASE AMPH"/>
    <property type="match status" value="1"/>
</dbReference>
<dbReference type="Pfam" id="PF00144">
    <property type="entry name" value="Beta-lactamase"/>
    <property type="match status" value="1"/>
</dbReference>
<proteinExistence type="predicted"/>
<evidence type="ECO:0000259" key="1">
    <source>
        <dbReference type="Pfam" id="PF00144"/>
    </source>
</evidence>
<protein>
    <submittedName>
        <fullName evidence="2">Class A beta-lactamase-related serine hydrolase</fullName>
    </submittedName>
</protein>
<keyword evidence="3" id="KW-1185">Reference proteome</keyword>
<dbReference type="Proteomes" id="UP000682843">
    <property type="component" value="Chromosome"/>
</dbReference>
<name>A0ABX8A6N3_9BRAD</name>
<evidence type="ECO:0000313" key="3">
    <source>
        <dbReference type="Proteomes" id="UP000682843"/>
    </source>
</evidence>
<dbReference type="Gene3D" id="3.40.710.10">
    <property type="entry name" value="DD-peptidase/beta-lactamase superfamily"/>
    <property type="match status" value="1"/>
</dbReference>
<dbReference type="InterPro" id="IPR001466">
    <property type="entry name" value="Beta-lactam-related"/>
</dbReference>
<keyword evidence="2" id="KW-0378">Hydrolase</keyword>
<evidence type="ECO:0000313" key="2">
    <source>
        <dbReference type="EMBL" id="QUS38359.1"/>
    </source>
</evidence>
<feature type="domain" description="Beta-lactamase-related" evidence="1">
    <location>
        <begin position="16"/>
        <end position="278"/>
    </location>
</feature>
<sequence length="285" mass="30886">MKFVLHADGSETADGADVIVPWWSYTKTLIAALALTLVRDRLASLDEPLAGEPFSLRELLQHRAGLADYGALPAYHAAVAANRDAWPAAYLLSQTAPLHERVTRGAFCYSNVGYLLIRRHLERIMDRSLGDMLRERLFAPLGVHGPQLAERRDDLDAMRMGSLSSYDPRWVYHGLVVGTLRDAVLLLHRLLATDLLPQNLVTEMRTGMPVDDPGSDRPWLTAAYGLGTMTGTAHNGAHVIGHTGGGPGSGIAVYHFPATSITAAVFIGGEHSGETERETFALGKG</sequence>